<evidence type="ECO:0000313" key="3">
    <source>
        <dbReference type="Proteomes" id="UP001214638"/>
    </source>
</evidence>
<feature type="signal peptide" evidence="1">
    <location>
        <begin position="1"/>
        <end position="26"/>
    </location>
</feature>
<organism evidence="2 3">
    <name type="scientific">Babesia duncani</name>
    <dbReference type="NCBI Taxonomy" id="323732"/>
    <lineage>
        <taxon>Eukaryota</taxon>
        <taxon>Sar</taxon>
        <taxon>Alveolata</taxon>
        <taxon>Apicomplexa</taxon>
        <taxon>Aconoidasida</taxon>
        <taxon>Piroplasmida</taxon>
        <taxon>Babesiidae</taxon>
        <taxon>Babesia</taxon>
    </lineage>
</organism>
<dbReference type="Proteomes" id="UP001214638">
    <property type="component" value="Unassembled WGS sequence"/>
</dbReference>
<feature type="chain" id="PRO_5042217384" evidence="1">
    <location>
        <begin position="27"/>
        <end position="388"/>
    </location>
</feature>
<proteinExistence type="predicted"/>
<name>A0AAD9PJ02_9APIC</name>
<dbReference type="KEGG" id="bdw:94336647"/>
<accession>A0AAD9PJ02</accession>
<protein>
    <submittedName>
        <fullName evidence="2">Uncharacterized protein</fullName>
    </submittedName>
</protein>
<reference evidence="2" key="1">
    <citation type="journal article" date="2023" name="Nat. Microbiol.">
        <title>Babesia duncani multi-omics identifies virulence factors and drug targets.</title>
        <authorList>
            <person name="Singh P."/>
            <person name="Lonardi S."/>
            <person name="Liang Q."/>
            <person name="Vydyam P."/>
            <person name="Khabirova E."/>
            <person name="Fang T."/>
            <person name="Gihaz S."/>
            <person name="Thekkiniath J."/>
            <person name="Munshi M."/>
            <person name="Abel S."/>
            <person name="Ciampossin L."/>
            <person name="Batugedara G."/>
            <person name="Gupta M."/>
            <person name="Lu X.M."/>
            <person name="Lenz T."/>
            <person name="Chakravarty S."/>
            <person name="Cornillot E."/>
            <person name="Hu Y."/>
            <person name="Ma W."/>
            <person name="Gonzalez L.M."/>
            <person name="Sanchez S."/>
            <person name="Estrada K."/>
            <person name="Sanchez-Flores A."/>
            <person name="Montero E."/>
            <person name="Harb O.S."/>
            <person name="Le Roch K.G."/>
            <person name="Mamoun C.B."/>
        </authorList>
    </citation>
    <scope>NUCLEOTIDE SEQUENCE</scope>
    <source>
        <strain evidence="2">WA1</strain>
    </source>
</reference>
<sequence>MGISNKNVFYGTLIAFTLLIKLNVEAIHNQKAVGFHYNSESSPISQYPSFFQYNNIKGNDTVICQIAQCTYKEHTKFNIVEPSCGFHSVCQECPYSPVNSDSICHLHEPTPGFGNVVEGFVRTTNKQITSETQEITENNTEDGGKKAAPESNKALVEIYDFEFVPNGKPSDIRAKSRMCIVNPDNTVDISITFLMQWSKIPGKEKVVAPFKMKLDESDEDEISFIQDVNDDEVSFAQMKGVGLKGRLKSLLSRKSKMSEEEIDDYVSEGKQSIKEGVGFFNKTKEVVGKLKRRFHKPKLHINFVTTHSDIIKCRQPSRWSGELSGKALLFIAQQNIKIRPGDIKADFFKNAVRVNVTCKDCEVLGYSSCVQVQCQRSVSQTLNVMYHN</sequence>
<dbReference type="GeneID" id="94336647"/>
<keyword evidence="1" id="KW-0732">Signal</keyword>
<comment type="caution">
    <text evidence="2">The sequence shown here is derived from an EMBL/GenBank/DDBJ whole genome shotgun (WGS) entry which is preliminary data.</text>
</comment>
<dbReference type="EMBL" id="JALLKP010000003">
    <property type="protein sequence ID" value="KAK2195755.1"/>
    <property type="molecule type" value="Genomic_DNA"/>
</dbReference>
<gene>
    <name evidence="2" type="ORF">BdWA1_002349</name>
</gene>
<dbReference type="AlphaFoldDB" id="A0AAD9PJ02"/>
<evidence type="ECO:0000313" key="2">
    <source>
        <dbReference type="EMBL" id="KAK2195755.1"/>
    </source>
</evidence>
<dbReference type="RefSeq" id="XP_067802598.1">
    <property type="nucleotide sequence ID" value="XM_067947376.1"/>
</dbReference>
<evidence type="ECO:0000256" key="1">
    <source>
        <dbReference type="SAM" id="SignalP"/>
    </source>
</evidence>
<keyword evidence="3" id="KW-1185">Reference proteome</keyword>